<dbReference type="PROSITE" id="PS51354">
    <property type="entry name" value="GLUTAREDOXIN_2"/>
    <property type="match status" value="1"/>
</dbReference>
<comment type="similarity">
    <text evidence="2">Belongs to the glutaredoxin family. CC-type subfamily.</text>
</comment>
<dbReference type="GO" id="GO:0005737">
    <property type="term" value="C:cytoplasm"/>
    <property type="evidence" value="ECO:0007669"/>
    <property type="project" value="UniProtKB-SubCell"/>
</dbReference>
<evidence type="ECO:0000256" key="2">
    <source>
        <dbReference type="ARBA" id="ARBA00007568"/>
    </source>
</evidence>
<dbReference type="InterPro" id="IPR014025">
    <property type="entry name" value="Glutaredoxin_subgr"/>
</dbReference>
<name>A0AAV7FF21_ARIFI</name>
<dbReference type="InterPro" id="IPR011905">
    <property type="entry name" value="GlrX-like_pln_2"/>
</dbReference>
<dbReference type="PANTHER" id="PTHR10168">
    <property type="entry name" value="GLUTAREDOXIN"/>
    <property type="match status" value="1"/>
</dbReference>
<accession>A0AAV7FF21</accession>
<dbReference type="Pfam" id="PF00462">
    <property type="entry name" value="Glutaredoxin"/>
    <property type="match status" value="1"/>
</dbReference>
<dbReference type="Proteomes" id="UP000825729">
    <property type="component" value="Unassembled WGS sequence"/>
</dbReference>
<dbReference type="CDD" id="cd03419">
    <property type="entry name" value="GRX_GRXh_1_2_like"/>
    <property type="match status" value="1"/>
</dbReference>
<feature type="domain" description="Glutaredoxin" evidence="5">
    <location>
        <begin position="13"/>
        <end position="78"/>
    </location>
</feature>
<dbReference type="PRINTS" id="PR00160">
    <property type="entry name" value="GLUTAREDOXIN"/>
</dbReference>
<dbReference type="Gene3D" id="3.40.30.10">
    <property type="entry name" value="Glutaredoxin"/>
    <property type="match status" value="1"/>
</dbReference>
<keyword evidence="7" id="KW-1185">Reference proteome</keyword>
<evidence type="ECO:0000256" key="4">
    <source>
        <dbReference type="ARBA" id="ARBA00023284"/>
    </source>
</evidence>
<evidence type="ECO:0000313" key="6">
    <source>
        <dbReference type="EMBL" id="KAG9459802.1"/>
    </source>
</evidence>
<keyword evidence="4" id="KW-0676">Redox-active center</keyword>
<evidence type="ECO:0000259" key="5">
    <source>
        <dbReference type="Pfam" id="PF00462"/>
    </source>
</evidence>
<evidence type="ECO:0000313" key="7">
    <source>
        <dbReference type="Proteomes" id="UP000825729"/>
    </source>
</evidence>
<comment type="subcellular location">
    <subcellularLocation>
        <location evidence="1">Cytoplasm</location>
    </subcellularLocation>
</comment>
<dbReference type="NCBIfam" id="TIGR02189">
    <property type="entry name" value="GlrX-like_plant"/>
    <property type="match status" value="1"/>
</dbReference>
<dbReference type="EMBL" id="JAINDJ010000002">
    <property type="protein sequence ID" value="KAG9459802.1"/>
    <property type="molecule type" value="Genomic_DNA"/>
</dbReference>
<dbReference type="SUPFAM" id="SSF52833">
    <property type="entry name" value="Thioredoxin-like"/>
    <property type="match status" value="1"/>
</dbReference>
<evidence type="ECO:0000256" key="3">
    <source>
        <dbReference type="ARBA" id="ARBA00022490"/>
    </source>
</evidence>
<evidence type="ECO:0000256" key="1">
    <source>
        <dbReference type="ARBA" id="ARBA00004496"/>
    </source>
</evidence>
<proteinExistence type="inferred from homology"/>
<dbReference type="InterPro" id="IPR002109">
    <property type="entry name" value="Glutaredoxin"/>
</dbReference>
<gene>
    <name evidence="6" type="ORF">H6P81_004310</name>
</gene>
<keyword evidence="3" id="KW-0963">Cytoplasm</keyword>
<protein>
    <recommendedName>
        <fullName evidence="5">Glutaredoxin domain-containing protein</fullName>
    </recommendedName>
</protein>
<dbReference type="InterPro" id="IPR036249">
    <property type="entry name" value="Thioredoxin-like_sf"/>
</dbReference>
<sequence length="108" mass="11800">METMQRLASQNAVVIFSRSSCCMCHTTKTLFVELGVTPAVYELDRHPRGAELEAALARLVGRRPSTATVPVVFIGGELKGSTREIMALHLRGDLVPLLRKEGAIFGTF</sequence>
<dbReference type="AlphaFoldDB" id="A0AAV7FF21"/>
<reference evidence="6 7" key="1">
    <citation type="submission" date="2021-07" db="EMBL/GenBank/DDBJ databases">
        <title>The Aristolochia fimbriata genome: insights into angiosperm evolution, floral development and chemical biosynthesis.</title>
        <authorList>
            <person name="Jiao Y."/>
        </authorList>
    </citation>
    <scope>NUCLEOTIDE SEQUENCE [LARGE SCALE GENOMIC DNA]</scope>
    <source>
        <strain evidence="6">IBCAS-2021</strain>
        <tissue evidence="6">Leaf</tissue>
    </source>
</reference>
<organism evidence="6 7">
    <name type="scientific">Aristolochia fimbriata</name>
    <name type="common">White veined hardy Dutchman's pipe vine</name>
    <dbReference type="NCBI Taxonomy" id="158543"/>
    <lineage>
        <taxon>Eukaryota</taxon>
        <taxon>Viridiplantae</taxon>
        <taxon>Streptophyta</taxon>
        <taxon>Embryophyta</taxon>
        <taxon>Tracheophyta</taxon>
        <taxon>Spermatophyta</taxon>
        <taxon>Magnoliopsida</taxon>
        <taxon>Magnoliidae</taxon>
        <taxon>Piperales</taxon>
        <taxon>Aristolochiaceae</taxon>
        <taxon>Aristolochia</taxon>
    </lineage>
</organism>
<comment type="caution">
    <text evidence="6">The sequence shown here is derived from an EMBL/GenBank/DDBJ whole genome shotgun (WGS) entry which is preliminary data.</text>
</comment>